<accession>A0A8J6PKL2</accession>
<dbReference type="InterPro" id="IPR013783">
    <property type="entry name" value="Ig-like_fold"/>
</dbReference>
<dbReference type="InterPro" id="IPR008754">
    <property type="entry name" value="Peptidase_M43"/>
</dbReference>
<keyword evidence="5" id="KW-0378">Hydrolase</keyword>
<evidence type="ECO:0000256" key="6">
    <source>
        <dbReference type="ARBA" id="ARBA00022833"/>
    </source>
</evidence>
<dbReference type="GO" id="GO:0006508">
    <property type="term" value="P:proteolysis"/>
    <property type="evidence" value="ECO:0007669"/>
    <property type="project" value="UniProtKB-KW"/>
</dbReference>
<dbReference type="Pfam" id="PF18962">
    <property type="entry name" value="Por_Secre_tail"/>
    <property type="match status" value="1"/>
</dbReference>
<dbReference type="Gene3D" id="2.60.40.10">
    <property type="entry name" value="Immunoglobulins"/>
    <property type="match status" value="1"/>
</dbReference>
<dbReference type="SUPFAM" id="SSF55486">
    <property type="entry name" value="Metalloproteases ('zincins'), catalytic domain"/>
    <property type="match status" value="1"/>
</dbReference>
<dbReference type="PANTHER" id="PTHR47466:SF1">
    <property type="entry name" value="METALLOPROTEASE MEP1 (AFU_ORTHOLOGUE AFUA_1G07730)-RELATED"/>
    <property type="match status" value="1"/>
</dbReference>
<evidence type="ECO:0000256" key="8">
    <source>
        <dbReference type="ARBA" id="ARBA00023157"/>
    </source>
</evidence>
<dbReference type="Gene3D" id="3.40.390.10">
    <property type="entry name" value="Collagenase (Catalytic Domain)"/>
    <property type="match status" value="1"/>
</dbReference>
<keyword evidence="2" id="KW-0645">Protease</keyword>
<evidence type="ECO:0000256" key="7">
    <source>
        <dbReference type="ARBA" id="ARBA00023049"/>
    </source>
</evidence>
<evidence type="ECO:0000256" key="4">
    <source>
        <dbReference type="ARBA" id="ARBA00022729"/>
    </source>
</evidence>
<dbReference type="NCBIfam" id="NF038128">
    <property type="entry name" value="choice_anch_J"/>
    <property type="match status" value="1"/>
</dbReference>
<dbReference type="PANTHER" id="PTHR47466">
    <property type="match status" value="1"/>
</dbReference>
<keyword evidence="7" id="KW-0482">Metalloprotease</keyword>
<comment type="similarity">
    <text evidence="1">Belongs to the peptidase M43B family.</text>
</comment>
<name>A0A8J6PKL2_9FLAO</name>
<dbReference type="RefSeq" id="WP_216714495.1">
    <property type="nucleotide sequence ID" value="NZ_JACVEL010000009.1"/>
</dbReference>
<dbReference type="GO" id="GO:0046872">
    <property type="term" value="F:metal ion binding"/>
    <property type="evidence" value="ECO:0007669"/>
    <property type="project" value="UniProtKB-KW"/>
</dbReference>
<evidence type="ECO:0000256" key="2">
    <source>
        <dbReference type="ARBA" id="ARBA00022670"/>
    </source>
</evidence>
<dbReference type="InterPro" id="IPR000601">
    <property type="entry name" value="PKD_dom"/>
</dbReference>
<dbReference type="InterPro" id="IPR026444">
    <property type="entry name" value="Secre_tail"/>
</dbReference>
<sequence>MKPEILLYSLLFSGTFIFAQTEKFPCKTDEMHQELFQQHPEYNQGIRNAHHQLEADTRAFFHNGDQKSDAQYVIPVVFHIIHNYGPENISDAQIHDALKQVNLQFRKLNPDTNEIVASFKPIAADIEVEFRLAQLDPDGNCTSGITRTVSSLTSPGNHDVKALIHWPPDKYLNVYVCSQAAGLAGHALLPSAADTIPQWDGIVMQHSYVGTIGTSEYFRRTVLSHEIGHFLNLQHIWGGNNVPDYYYLPVAQSGNCAYDDEVADTPNTIGWQSCNLSGNTCGELDNVQNYMDYAYCGRMFTEGQKARMHACLNSSVANRNKLWQPANLIATGTDDGTYYLCAAAFESDKQIACTGDTIIFSDLSYHGIETRNWEFYGGTASSLSDSVVKVVYTNPGKYAVKLTAGRGSQSEEIIKKEYITILPDEGLSHFHRETFEDSTNTAYTIVHNLSPNDWQVNEVSGYQSQRSIFIDNYNGSPGIISDFILHPVNVSNLSSAVISFDVAYAQRTSSDNDLLQVYISTDCGKNWSIRRTLNGTGTLKTVTSPVTGNFTPTGNNEWKNQTATLNAASLTDDLLVRFSFKSAGGNNVYIDNIQVSHPDELSIEKLHSDALVIYPNPSSESFTIYSSGEVLEQVLLFNPEGKLILEKNEINTNDFQLNTSDFSIGTYLISIQTDQGIYKHVQVISR</sequence>
<proteinExistence type="inferred from homology"/>
<feature type="domain" description="PKD" evidence="9">
    <location>
        <begin position="373"/>
        <end position="404"/>
    </location>
</feature>
<protein>
    <submittedName>
        <fullName evidence="10">Choice-of-anchor J domain-containing protein</fullName>
    </submittedName>
</protein>
<dbReference type="Pfam" id="PF05572">
    <property type="entry name" value="Peptidase_M43"/>
    <property type="match status" value="1"/>
</dbReference>
<dbReference type="GO" id="GO:0008237">
    <property type="term" value="F:metallopeptidase activity"/>
    <property type="evidence" value="ECO:0007669"/>
    <property type="project" value="UniProtKB-KW"/>
</dbReference>
<organism evidence="10 11">
    <name type="scientific">Taishania pollutisoli</name>
    <dbReference type="NCBI Taxonomy" id="2766479"/>
    <lineage>
        <taxon>Bacteria</taxon>
        <taxon>Pseudomonadati</taxon>
        <taxon>Bacteroidota</taxon>
        <taxon>Flavobacteriia</taxon>
        <taxon>Flavobacteriales</taxon>
        <taxon>Crocinitomicaceae</taxon>
        <taxon>Taishania</taxon>
    </lineage>
</organism>
<evidence type="ECO:0000313" key="11">
    <source>
        <dbReference type="Proteomes" id="UP000652681"/>
    </source>
</evidence>
<dbReference type="InterPro" id="IPR024079">
    <property type="entry name" value="MetalloPept_cat_dom_sf"/>
</dbReference>
<dbReference type="EMBL" id="JACVEL010000009">
    <property type="protein sequence ID" value="MBC9813319.1"/>
    <property type="molecule type" value="Genomic_DNA"/>
</dbReference>
<dbReference type="Proteomes" id="UP000652681">
    <property type="component" value="Unassembled WGS sequence"/>
</dbReference>
<keyword evidence="6" id="KW-0862">Zinc</keyword>
<keyword evidence="3" id="KW-0479">Metal-binding</keyword>
<evidence type="ECO:0000259" key="9">
    <source>
        <dbReference type="PROSITE" id="PS50093"/>
    </source>
</evidence>
<evidence type="ECO:0000256" key="3">
    <source>
        <dbReference type="ARBA" id="ARBA00022723"/>
    </source>
</evidence>
<dbReference type="InterPro" id="IPR035986">
    <property type="entry name" value="PKD_dom_sf"/>
</dbReference>
<gene>
    <name evidence="10" type="ORF">H9Y05_12645</name>
</gene>
<dbReference type="SUPFAM" id="SSF49299">
    <property type="entry name" value="PKD domain"/>
    <property type="match status" value="1"/>
</dbReference>
<dbReference type="PROSITE" id="PS50093">
    <property type="entry name" value="PKD"/>
    <property type="match status" value="1"/>
</dbReference>
<evidence type="ECO:0000256" key="1">
    <source>
        <dbReference type="ARBA" id="ARBA00008721"/>
    </source>
</evidence>
<reference evidence="10" key="1">
    <citation type="submission" date="2020-09" db="EMBL/GenBank/DDBJ databases">
        <title>Taishania pollutisoli gen. nov., sp. nov., Isolated from Tetrabromobisphenol A-Contaminated Soil.</title>
        <authorList>
            <person name="Chen Q."/>
        </authorList>
    </citation>
    <scope>NUCLEOTIDE SEQUENCE</scope>
    <source>
        <strain evidence="10">CZZ-1</strain>
    </source>
</reference>
<dbReference type="AlphaFoldDB" id="A0A8J6PKL2"/>
<dbReference type="NCBIfam" id="TIGR04183">
    <property type="entry name" value="Por_Secre_tail"/>
    <property type="match status" value="1"/>
</dbReference>
<dbReference type="Gene3D" id="2.60.120.260">
    <property type="entry name" value="Galactose-binding domain-like"/>
    <property type="match status" value="1"/>
</dbReference>
<keyword evidence="11" id="KW-1185">Reference proteome</keyword>
<keyword evidence="8" id="KW-1015">Disulfide bond</keyword>
<evidence type="ECO:0000256" key="5">
    <source>
        <dbReference type="ARBA" id="ARBA00022801"/>
    </source>
</evidence>
<evidence type="ECO:0000313" key="10">
    <source>
        <dbReference type="EMBL" id="MBC9813319.1"/>
    </source>
</evidence>
<keyword evidence="4" id="KW-0732">Signal</keyword>
<comment type="caution">
    <text evidence="10">The sequence shown here is derived from an EMBL/GenBank/DDBJ whole genome shotgun (WGS) entry which is preliminary data.</text>
</comment>